<organism evidence="3 4">
    <name type="scientific">Aliiruegeria haliotis</name>
    <dbReference type="NCBI Taxonomy" id="1280846"/>
    <lineage>
        <taxon>Bacteria</taxon>
        <taxon>Pseudomonadati</taxon>
        <taxon>Pseudomonadota</taxon>
        <taxon>Alphaproteobacteria</taxon>
        <taxon>Rhodobacterales</taxon>
        <taxon>Roseobacteraceae</taxon>
        <taxon>Aliiruegeria</taxon>
    </lineage>
</organism>
<reference evidence="3 4" key="1">
    <citation type="submission" date="2018-03" db="EMBL/GenBank/DDBJ databases">
        <title>Genomic Encyclopedia of Archaeal and Bacterial Type Strains, Phase II (KMG-II): from individual species to whole genera.</title>
        <authorList>
            <person name="Goeker M."/>
        </authorList>
    </citation>
    <scope>NUCLEOTIDE SEQUENCE [LARGE SCALE GENOMIC DNA]</scope>
    <source>
        <strain evidence="3 4">DSM 29328</strain>
    </source>
</reference>
<evidence type="ECO:0000313" key="4">
    <source>
        <dbReference type="Proteomes" id="UP000239480"/>
    </source>
</evidence>
<feature type="domain" description="Thiol:disulfide interchange protein DsbD N-terminal" evidence="2">
    <location>
        <begin position="54"/>
        <end position="155"/>
    </location>
</feature>
<proteinExistence type="predicted"/>
<feature type="signal peptide" evidence="1">
    <location>
        <begin position="1"/>
        <end position="20"/>
    </location>
</feature>
<protein>
    <submittedName>
        <fullName evidence="3">Disulfide bond corrector protein DsbC</fullName>
    </submittedName>
</protein>
<evidence type="ECO:0000259" key="2">
    <source>
        <dbReference type="Pfam" id="PF11412"/>
    </source>
</evidence>
<gene>
    <name evidence="3" type="ORF">CLV78_103204</name>
</gene>
<dbReference type="Proteomes" id="UP000239480">
    <property type="component" value="Unassembled WGS sequence"/>
</dbReference>
<evidence type="ECO:0000256" key="1">
    <source>
        <dbReference type="SAM" id="SignalP"/>
    </source>
</evidence>
<sequence length="282" mass="30253">MLRGLRIVALMIRFSRLLLAAAMIAGTVSPFSAKAGGAPQDVVQAKILGGWVTENGTRMAALHLRLLPGWKTYWRAPGDSGIPPSFSWKGSKNLGGVQYHWPSPEVFTTYGMRSIGYKDELVLPIELHPRHPGQPIVIRGRMDLGVCETICMPAHLTFKAELSGLGASDPTIHDALAQRPVPGSRAGVSSVDCELEPISDGLALQATIRMPRLQGEEVALVEAGDPHIWVSEPDAHRAGNALRVTADLVPPTGRPMALDRSALRFTVIGANHAVDIQGCTTN</sequence>
<keyword evidence="1" id="KW-0732">Signal</keyword>
<keyword evidence="4" id="KW-1185">Reference proteome</keyword>
<feature type="chain" id="PRO_5015597145" evidence="1">
    <location>
        <begin position="21"/>
        <end position="282"/>
    </location>
</feature>
<dbReference type="Pfam" id="PF11412">
    <property type="entry name" value="DsbD_N"/>
    <property type="match status" value="1"/>
</dbReference>
<comment type="caution">
    <text evidence="3">The sequence shown here is derived from an EMBL/GenBank/DDBJ whole genome shotgun (WGS) entry which is preliminary data.</text>
</comment>
<accession>A0A2T0RT46</accession>
<evidence type="ECO:0000313" key="3">
    <source>
        <dbReference type="EMBL" id="PRY24338.1"/>
    </source>
</evidence>
<dbReference type="InterPro" id="IPR028250">
    <property type="entry name" value="DsbDN"/>
</dbReference>
<name>A0A2T0RT46_9RHOB</name>
<dbReference type="EMBL" id="PVTD01000003">
    <property type="protein sequence ID" value="PRY24338.1"/>
    <property type="molecule type" value="Genomic_DNA"/>
</dbReference>
<dbReference type="AlphaFoldDB" id="A0A2T0RT46"/>